<keyword evidence="2" id="KW-0547">Nucleotide-binding</keyword>
<name>A0A848H8C3_9BURK</name>
<evidence type="ECO:0000256" key="1">
    <source>
        <dbReference type="ARBA" id="ARBA00009625"/>
    </source>
</evidence>
<dbReference type="EMBL" id="JABBFX010000001">
    <property type="protein sequence ID" value="NML45721.1"/>
    <property type="molecule type" value="Genomic_DNA"/>
</dbReference>
<dbReference type="GO" id="GO:0003924">
    <property type="term" value="F:GTPase activity"/>
    <property type="evidence" value="ECO:0007669"/>
    <property type="project" value="InterPro"/>
</dbReference>
<dbReference type="PANTHER" id="PTHR43087:SF1">
    <property type="entry name" value="LAO_AO TRANSPORT SYSTEM ATPASE"/>
    <property type="match status" value="1"/>
</dbReference>
<evidence type="ECO:0000256" key="4">
    <source>
        <dbReference type="ARBA" id="ARBA00023134"/>
    </source>
</evidence>
<dbReference type="InterPro" id="IPR005129">
    <property type="entry name" value="GTPase_ArgK"/>
</dbReference>
<gene>
    <name evidence="6" type="primary">meaB</name>
    <name evidence="6" type="ORF">HHL11_18375</name>
</gene>
<dbReference type="Gene3D" id="3.40.50.300">
    <property type="entry name" value="P-loop containing nucleotide triphosphate hydrolases"/>
    <property type="match status" value="1"/>
</dbReference>
<organism evidence="6 7">
    <name type="scientific">Ramlibacter agri</name>
    <dbReference type="NCBI Taxonomy" id="2728837"/>
    <lineage>
        <taxon>Bacteria</taxon>
        <taxon>Pseudomonadati</taxon>
        <taxon>Pseudomonadota</taxon>
        <taxon>Betaproteobacteria</taxon>
        <taxon>Burkholderiales</taxon>
        <taxon>Comamonadaceae</taxon>
        <taxon>Ramlibacter</taxon>
    </lineage>
</organism>
<dbReference type="Pfam" id="PF03308">
    <property type="entry name" value="MeaB"/>
    <property type="match status" value="1"/>
</dbReference>
<dbReference type="NCBIfam" id="TIGR00750">
    <property type="entry name" value="lao"/>
    <property type="match status" value="1"/>
</dbReference>
<protein>
    <submittedName>
        <fullName evidence="6">Methylmalonyl Co-A mutase-associated GTPase MeaB</fullName>
    </submittedName>
</protein>
<keyword evidence="7" id="KW-1185">Reference proteome</keyword>
<dbReference type="PANTHER" id="PTHR43087">
    <property type="entry name" value="LYSINE/ARGININE/ORNITHINE TRANSPORT SYSTEM KINASE"/>
    <property type="match status" value="1"/>
</dbReference>
<accession>A0A848H8C3</accession>
<dbReference type="GO" id="GO:0005525">
    <property type="term" value="F:GTP binding"/>
    <property type="evidence" value="ECO:0007669"/>
    <property type="project" value="UniProtKB-KW"/>
</dbReference>
<comment type="caution">
    <text evidence="6">The sequence shown here is derived from an EMBL/GenBank/DDBJ whole genome shotgun (WGS) entry which is preliminary data.</text>
</comment>
<dbReference type="SUPFAM" id="SSF52540">
    <property type="entry name" value="P-loop containing nucleoside triphosphate hydrolases"/>
    <property type="match status" value="1"/>
</dbReference>
<dbReference type="InterPro" id="IPR027417">
    <property type="entry name" value="P-loop_NTPase"/>
</dbReference>
<dbReference type="AlphaFoldDB" id="A0A848H8C3"/>
<comment type="similarity">
    <text evidence="1">Belongs to the SIMIBI class G3E GTPase family. ArgK/MeaB subfamily.</text>
</comment>
<evidence type="ECO:0000313" key="7">
    <source>
        <dbReference type="Proteomes" id="UP000541185"/>
    </source>
</evidence>
<evidence type="ECO:0000256" key="5">
    <source>
        <dbReference type="ARBA" id="ARBA00023186"/>
    </source>
</evidence>
<dbReference type="RefSeq" id="WP_169419795.1">
    <property type="nucleotide sequence ID" value="NZ_JABBFX010000001.1"/>
</dbReference>
<dbReference type="Proteomes" id="UP000541185">
    <property type="component" value="Unassembled WGS sequence"/>
</dbReference>
<keyword evidence="4" id="KW-0342">GTP-binding</keyword>
<reference evidence="6 7" key="1">
    <citation type="submission" date="2020-04" db="EMBL/GenBank/DDBJ databases">
        <title>Ramlibacter sp. G-1-2-2 isolated from soil.</title>
        <authorList>
            <person name="Dahal R.H."/>
        </authorList>
    </citation>
    <scope>NUCLEOTIDE SEQUENCE [LARGE SCALE GENOMIC DNA]</scope>
    <source>
        <strain evidence="6 7">G-1-2-2</strain>
    </source>
</reference>
<evidence type="ECO:0000313" key="6">
    <source>
        <dbReference type="EMBL" id="NML45721.1"/>
    </source>
</evidence>
<dbReference type="InterPro" id="IPR052040">
    <property type="entry name" value="GTPase/Isobutyryl-CoA_mutase"/>
</dbReference>
<keyword evidence="5" id="KW-0143">Chaperone</keyword>
<sequence>MVKAEASQVFGDLRTGRPRAFSRAISWVENGAPQASALLEQVYAQAPHPWVVGITGVGGAGKSSLVPHLARRLAEDGTRIAVLAVDPSSPLTGGALLGDRIRDANGEQHPRVFFRSVATRGGQGGLATCVADLVRVAAAAGHEIVLIETVGAGQSELGILQVAHTVLLVNAPGLGDDVQAQKAGVMEVADVLAVNKADRPGALDTAASLRQALQLSEREAHMRPGANALPDGAVHWHPPVLATVALTGQGVQELCDTLREHRAVLERQGRLAELNRLHDLRRMQSYFMEVVQQRLQARIASLALADRLEAELAGGQGDPLAAARLLADAVLENQATR</sequence>
<keyword evidence="3" id="KW-0378">Hydrolase</keyword>
<evidence type="ECO:0000256" key="3">
    <source>
        <dbReference type="ARBA" id="ARBA00022801"/>
    </source>
</evidence>
<evidence type="ECO:0000256" key="2">
    <source>
        <dbReference type="ARBA" id="ARBA00022741"/>
    </source>
</evidence>
<proteinExistence type="inferred from homology"/>